<keyword evidence="7" id="KW-0124">Carnitine biosynthesis</keyword>
<keyword evidence="10" id="KW-0408">Iron</keyword>
<evidence type="ECO:0000259" key="17">
    <source>
        <dbReference type="Pfam" id="PF02668"/>
    </source>
</evidence>
<dbReference type="UniPathway" id="UPA00118"/>
<evidence type="ECO:0000256" key="9">
    <source>
        <dbReference type="ARBA" id="ARBA00023002"/>
    </source>
</evidence>
<evidence type="ECO:0000256" key="12">
    <source>
        <dbReference type="ARBA" id="ARBA00031778"/>
    </source>
</evidence>
<dbReference type="InterPro" id="IPR010376">
    <property type="entry name" value="GBBH-like_N"/>
</dbReference>
<dbReference type="Proteomes" id="UP000799640">
    <property type="component" value="Unassembled WGS sequence"/>
</dbReference>
<dbReference type="FunFam" id="3.30.2020.30:FF:000002">
    <property type="entry name" value="Putative gamma-butyrobetaine dioxygenase"/>
    <property type="match status" value="1"/>
</dbReference>
<proteinExistence type="inferred from homology"/>
<dbReference type="CDD" id="cd00250">
    <property type="entry name" value="CAS_like"/>
    <property type="match status" value="1"/>
</dbReference>
<evidence type="ECO:0000256" key="16">
    <source>
        <dbReference type="ARBA" id="ARBA00071191"/>
    </source>
</evidence>
<reference evidence="19" key="1">
    <citation type="journal article" date="2020" name="Stud. Mycol.">
        <title>101 Dothideomycetes genomes: a test case for predicting lifestyles and emergence of pathogens.</title>
        <authorList>
            <person name="Haridas S."/>
            <person name="Albert R."/>
            <person name="Binder M."/>
            <person name="Bloem J."/>
            <person name="Labutti K."/>
            <person name="Salamov A."/>
            <person name="Andreopoulos B."/>
            <person name="Baker S."/>
            <person name="Barry K."/>
            <person name="Bills G."/>
            <person name="Bluhm B."/>
            <person name="Cannon C."/>
            <person name="Castanera R."/>
            <person name="Culley D."/>
            <person name="Daum C."/>
            <person name="Ezra D."/>
            <person name="Gonzalez J."/>
            <person name="Henrissat B."/>
            <person name="Kuo A."/>
            <person name="Liang C."/>
            <person name="Lipzen A."/>
            <person name="Lutzoni F."/>
            <person name="Magnuson J."/>
            <person name="Mondo S."/>
            <person name="Nolan M."/>
            <person name="Ohm R."/>
            <person name="Pangilinan J."/>
            <person name="Park H.-J."/>
            <person name="Ramirez L."/>
            <person name="Alfaro M."/>
            <person name="Sun H."/>
            <person name="Tritt A."/>
            <person name="Yoshinaga Y."/>
            <person name="Zwiers L.-H."/>
            <person name="Turgeon B."/>
            <person name="Goodwin S."/>
            <person name="Spatafora J."/>
            <person name="Crous P."/>
            <person name="Grigoriev I."/>
        </authorList>
    </citation>
    <scope>NUCLEOTIDE SEQUENCE</scope>
    <source>
        <strain evidence="19">CBS 262.69</strain>
    </source>
</reference>
<evidence type="ECO:0000256" key="3">
    <source>
        <dbReference type="ARBA" id="ARBA00005022"/>
    </source>
</evidence>
<dbReference type="Gene3D" id="3.30.2020.30">
    <property type="match status" value="1"/>
</dbReference>
<comment type="cofactor">
    <cofactor evidence="1">
        <name>Fe(2+)</name>
        <dbReference type="ChEBI" id="CHEBI:29033"/>
    </cofactor>
</comment>
<feature type="domain" description="Gamma-butyrobetaine hydroxylase-like N-terminal" evidence="18">
    <location>
        <begin position="15"/>
        <end position="79"/>
    </location>
</feature>
<dbReference type="PANTHER" id="PTHR10696">
    <property type="entry name" value="GAMMA-BUTYROBETAINE HYDROXYLASE-RELATED"/>
    <property type="match status" value="1"/>
</dbReference>
<feature type="domain" description="TauD/TfdA-like" evidence="17">
    <location>
        <begin position="112"/>
        <end position="349"/>
    </location>
</feature>
<dbReference type="PANTHER" id="PTHR10696:SF51">
    <property type="entry name" value="TRIMETHYLLYSINE DIOXYGENASE, MITOCHONDRIAL"/>
    <property type="match status" value="1"/>
</dbReference>
<evidence type="ECO:0000256" key="13">
    <source>
        <dbReference type="ARBA" id="ARBA00032283"/>
    </source>
</evidence>
<dbReference type="InterPro" id="IPR050411">
    <property type="entry name" value="AlphaKG_dependent_hydroxylases"/>
</dbReference>
<evidence type="ECO:0000313" key="20">
    <source>
        <dbReference type="Proteomes" id="UP000799640"/>
    </source>
</evidence>
<evidence type="ECO:0000256" key="11">
    <source>
        <dbReference type="ARBA" id="ARBA00030363"/>
    </source>
</evidence>
<evidence type="ECO:0000256" key="15">
    <source>
        <dbReference type="ARBA" id="ARBA00049334"/>
    </source>
</evidence>
<comment type="pathway">
    <text evidence="3">Amine and polyamine biosynthesis; carnitine biosynthesis.</text>
</comment>
<dbReference type="Pfam" id="PF06155">
    <property type="entry name" value="GBBH-like_N"/>
    <property type="match status" value="1"/>
</dbReference>
<dbReference type="AlphaFoldDB" id="A0A6G1I9S8"/>
<evidence type="ECO:0000256" key="7">
    <source>
        <dbReference type="ARBA" id="ARBA00022873"/>
    </source>
</evidence>
<dbReference type="NCBIfam" id="TIGR02410">
    <property type="entry name" value="carnitine_TMLD"/>
    <property type="match status" value="1"/>
</dbReference>
<evidence type="ECO:0000256" key="10">
    <source>
        <dbReference type="ARBA" id="ARBA00023004"/>
    </source>
</evidence>
<dbReference type="Gene3D" id="3.60.130.10">
    <property type="entry name" value="Clavaminate synthase-like"/>
    <property type="match status" value="1"/>
</dbReference>
<evidence type="ECO:0000256" key="8">
    <source>
        <dbReference type="ARBA" id="ARBA00022964"/>
    </source>
</evidence>
<name>A0A6G1I9S8_9PEZI</name>
<keyword evidence="6" id="KW-0479">Metal-binding</keyword>
<dbReference type="InterPro" id="IPR038492">
    <property type="entry name" value="GBBH-like_N_sf"/>
</dbReference>
<dbReference type="OrthoDB" id="408743at2759"/>
<dbReference type="GO" id="GO:0045329">
    <property type="term" value="P:carnitine biosynthetic process"/>
    <property type="evidence" value="ECO:0007669"/>
    <property type="project" value="UniProtKB-UniPathway"/>
</dbReference>
<dbReference type="EC" id="1.14.11.8" evidence="5"/>
<dbReference type="GO" id="GO:0005739">
    <property type="term" value="C:mitochondrion"/>
    <property type="evidence" value="ECO:0007669"/>
    <property type="project" value="TreeGrafter"/>
</dbReference>
<dbReference type="InterPro" id="IPR012776">
    <property type="entry name" value="Trimethyllysine_dOase"/>
</dbReference>
<evidence type="ECO:0000313" key="19">
    <source>
        <dbReference type="EMBL" id="KAF2405058.1"/>
    </source>
</evidence>
<sequence length="376" mass="42395">MPCSPRPGAVLTYRPAVFLRDHCHCAECVHEDTKQRLIETFDIPEDIAFKPEGVREEAEGFRVTWNDGHESFYSKEWLRNVGLKRTSRAVERQGLVEPVFWTGSSIKSSPPSISYDEIATSPTGVRDWLYLIRTYGFAYIPNTPATPEATEALLNLIGPIRNTHYGGFYDFTADLAKGDTAYTQLGIGAHTDNTYFTDPAGLQLFHLLSHTDGSGGASQLVDGFGAAAELYEVDREAYEILSTVRVHSHASGNEDSSIQPVTPMPVLVHDEIHGHLVQVRWNTTDRARVDAPVEEVGKWYAAARTWTEILRRREYWEQLKPGTPLIFDNWRVLHGRSEFTGKRRMCGGYINRDDFISRYKMAAWGRGEALRQVAQG</sequence>
<dbReference type="GO" id="GO:0050353">
    <property type="term" value="F:trimethyllysine dioxygenase activity"/>
    <property type="evidence" value="ECO:0007669"/>
    <property type="project" value="UniProtKB-EC"/>
</dbReference>
<comment type="function">
    <text evidence="14">Converts trimethyllysine (TML) into hydroxytrimethyllysine (HTML).</text>
</comment>
<comment type="cofactor">
    <cofactor evidence="2">
        <name>L-ascorbate</name>
        <dbReference type="ChEBI" id="CHEBI:38290"/>
    </cofactor>
</comment>
<evidence type="ECO:0000256" key="2">
    <source>
        <dbReference type="ARBA" id="ARBA00001961"/>
    </source>
</evidence>
<keyword evidence="8 19" id="KW-0223">Dioxygenase</keyword>
<comment type="catalytic activity">
    <reaction evidence="15">
        <text>N(6),N(6),N(6)-trimethyl-L-lysine + 2-oxoglutarate + O2 = (3S)-3-hydroxy-N(6),N(6),N(6)-trimethyl-L-lysine + succinate + CO2</text>
        <dbReference type="Rhea" id="RHEA:14181"/>
        <dbReference type="ChEBI" id="CHEBI:15379"/>
        <dbReference type="ChEBI" id="CHEBI:16526"/>
        <dbReference type="ChEBI" id="CHEBI:16810"/>
        <dbReference type="ChEBI" id="CHEBI:30031"/>
        <dbReference type="ChEBI" id="CHEBI:58100"/>
        <dbReference type="ChEBI" id="CHEBI:141499"/>
        <dbReference type="EC" id="1.14.11.8"/>
    </reaction>
</comment>
<dbReference type="Pfam" id="PF02668">
    <property type="entry name" value="TauD"/>
    <property type="match status" value="1"/>
</dbReference>
<evidence type="ECO:0000256" key="5">
    <source>
        <dbReference type="ARBA" id="ARBA00012267"/>
    </source>
</evidence>
<dbReference type="InterPro" id="IPR042098">
    <property type="entry name" value="TauD-like_sf"/>
</dbReference>
<dbReference type="InterPro" id="IPR003819">
    <property type="entry name" value="TauD/TfdA-like"/>
</dbReference>
<keyword evidence="20" id="KW-1185">Reference proteome</keyword>
<evidence type="ECO:0000256" key="14">
    <source>
        <dbReference type="ARBA" id="ARBA00046008"/>
    </source>
</evidence>
<keyword evidence="9" id="KW-0560">Oxidoreductase</keyword>
<evidence type="ECO:0000259" key="18">
    <source>
        <dbReference type="Pfam" id="PF06155"/>
    </source>
</evidence>
<dbReference type="EMBL" id="ML996687">
    <property type="protein sequence ID" value="KAF2405058.1"/>
    <property type="molecule type" value="Genomic_DNA"/>
</dbReference>
<gene>
    <name evidence="19" type="ORF">EJ06DRAFT_468593</name>
</gene>
<evidence type="ECO:0000256" key="1">
    <source>
        <dbReference type="ARBA" id="ARBA00001954"/>
    </source>
</evidence>
<evidence type="ECO:0000256" key="4">
    <source>
        <dbReference type="ARBA" id="ARBA00008654"/>
    </source>
</evidence>
<evidence type="ECO:0000256" key="6">
    <source>
        <dbReference type="ARBA" id="ARBA00022723"/>
    </source>
</evidence>
<dbReference type="SUPFAM" id="SSF51197">
    <property type="entry name" value="Clavaminate synthase-like"/>
    <property type="match status" value="1"/>
</dbReference>
<comment type="similarity">
    <text evidence="4">Belongs to the gamma-BBH/TMLD family.</text>
</comment>
<dbReference type="FunFam" id="3.60.130.10:FF:000001">
    <property type="entry name" value="Trimethyllysine dioxygenase, mitochondrial"/>
    <property type="match status" value="1"/>
</dbReference>
<accession>A0A6G1I9S8</accession>
<dbReference type="GO" id="GO:0005506">
    <property type="term" value="F:iron ion binding"/>
    <property type="evidence" value="ECO:0007669"/>
    <property type="project" value="InterPro"/>
</dbReference>
<protein>
    <recommendedName>
        <fullName evidence="16">Trimethyllysine dioxygenase</fullName>
        <ecNumber evidence="5">1.14.11.8</ecNumber>
    </recommendedName>
    <alternativeName>
        <fullName evidence="12">Epsilon-trimethyllysine 2-oxoglutarate dioxygenase</fullName>
    </alternativeName>
    <alternativeName>
        <fullName evidence="11">TML hydroxylase</fullName>
    </alternativeName>
    <alternativeName>
        <fullName evidence="13">TML-alpha-ketoglutarate dioxygenase</fullName>
    </alternativeName>
</protein>
<organism evidence="19 20">
    <name type="scientific">Trichodelitschia bisporula</name>
    <dbReference type="NCBI Taxonomy" id="703511"/>
    <lineage>
        <taxon>Eukaryota</taxon>
        <taxon>Fungi</taxon>
        <taxon>Dikarya</taxon>
        <taxon>Ascomycota</taxon>
        <taxon>Pezizomycotina</taxon>
        <taxon>Dothideomycetes</taxon>
        <taxon>Dothideomycetes incertae sedis</taxon>
        <taxon>Phaeotrichales</taxon>
        <taxon>Phaeotrichaceae</taxon>
        <taxon>Trichodelitschia</taxon>
    </lineage>
</organism>